<reference evidence="2 3" key="1">
    <citation type="submission" date="2024-09" db="EMBL/GenBank/DDBJ databases">
        <authorList>
            <person name="Sun Q."/>
            <person name="Mori K."/>
        </authorList>
    </citation>
    <scope>NUCLEOTIDE SEQUENCE [LARGE SCALE GENOMIC DNA]</scope>
    <source>
        <strain evidence="2 3">CCM 7659</strain>
    </source>
</reference>
<feature type="transmembrane region" description="Helical" evidence="1">
    <location>
        <begin position="40"/>
        <end position="61"/>
    </location>
</feature>
<evidence type="ECO:0000313" key="2">
    <source>
        <dbReference type="EMBL" id="MFB9258718.1"/>
    </source>
</evidence>
<keyword evidence="3" id="KW-1185">Reference proteome</keyword>
<protein>
    <recommendedName>
        <fullName evidence="4">DedA family protein</fullName>
    </recommendedName>
</protein>
<name>A0ABV5JLW9_9ACTN</name>
<dbReference type="RefSeq" id="WP_182632478.1">
    <property type="nucleotide sequence ID" value="NZ_JAALDM010000148.1"/>
</dbReference>
<gene>
    <name evidence="2" type="ORF">ACFFVD_02780</name>
</gene>
<evidence type="ECO:0008006" key="4">
    <source>
        <dbReference type="Google" id="ProtNLM"/>
    </source>
</evidence>
<proteinExistence type="predicted"/>
<keyword evidence="1" id="KW-1133">Transmembrane helix</keyword>
<sequence>MLRESDHAVAGAWGFAEATFFFVVPDVWTTWVAVRRPERALATCVSALAGALAGGVVTYLWGQRVDAAASKNALVKVPAITAGMVDQVEADLNASGHLAMMSGPVRGVPYKLYARASGLQRRSLAGFLAWSVPARMIRFVALTQGSVWLTQFVRRYIPQIPERLITLGFVVSWTGFYAWFVPTMTRRR</sequence>
<accession>A0ABV5JLW9</accession>
<evidence type="ECO:0000256" key="1">
    <source>
        <dbReference type="SAM" id="Phobius"/>
    </source>
</evidence>
<evidence type="ECO:0000313" key="3">
    <source>
        <dbReference type="Proteomes" id="UP001589700"/>
    </source>
</evidence>
<comment type="caution">
    <text evidence="2">The sequence shown here is derived from an EMBL/GenBank/DDBJ whole genome shotgun (WGS) entry which is preliminary data.</text>
</comment>
<feature type="transmembrane region" description="Helical" evidence="1">
    <location>
        <begin position="12"/>
        <end position="34"/>
    </location>
</feature>
<dbReference type="Proteomes" id="UP001589700">
    <property type="component" value="Unassembled WGS sequence"/>
</dbReference>
<dbReference type="EMBL" id="JBHMDY010000002">
    <property type="protein sequence ID" value="MFB9258718.1"/>
    <property type="molecule type" value="Genomic_DNA"/>
</dbReference>
<keyword evidence="1" id="KW-0472">Membrane</keyword>
<feature type="transmembrane region" description="Helical" evidence="1">
    <location>
        <begin position="164"/>
        <end position="182"/>
    </location>
</feature>
<keyword evidence="1" id="KW-0812">Transmembrane</keyword>
<organism evidence="2 3">
    <name type="scientific">Dietzia aerolata</name>
    <dbReference type="NCBI Taxonomy" id="595984"/>
    <lineage>
        <taxon>Bacteria</taxon>
        <taxon>Bacillati</taxon>
        <taxon>Actinomycetota</taxon>
        <taxon>Actinomycetes</taxon>
        <taxon>Mycobacteriales</taxon>
        <taxon>Dietziaceae</taxon>
        <taxon>Dietzia</taxon>
    </lineage>
</organism>